<dbReference type="SUPFAM" id="SSF52172">
    <property type="entry name" value="CheY-like"/>
    <property type="match status" value="1"/>
</dbReference>
<protein>
    <submittedName>
        <fullName evidence="2">Uncharacterized protein</fullName>
    </submittedName>
</protein>
<sequence length="124" mass="14334">MEPTRKIMILDDNILEVMEVEEYLTEGGYQVVTLSSPHGVLSKIDYEQPEILLVDMQMPRLNMDELLRDLHGSADYEDLVIVIFSDMKAEALQQYCINNGINGYFCRSMDVSQIAKFLDNFYEI</sequence>
<dbReference type="KEGG" id="bsed:DN745_12610"/>
<dbReference type="InterPro" id="IPR011006">
    <property type="entry name" value="CheY-like_superfamily"/>
</dbReference>
<dbReference type="PROSITE" id="PS50110">
    <property type="entry name" value="RESPONSE_REGULATORY"/>
    <property type="match status" value="1"/>
</dbReference>
<evidence type="ECO:0000256" key="1">
    <source>
        <dbReference type="ARBA" id="ARBA00022553"/>
    </source>
</evidence>
<organism evidence="2 3">
    <name type="scientific">Bradymonas sediminis</name>
    <dbReference type="NCBI Taxonomy" id="1548548"/>
    <lineage>
        <taxon>Bacteria</taxon>
        <taxon>Deltaproteobacteria</taxon>
        <taxon>Bradymonadales</taxon>
        <taxon>Bradymonadaceae</taxon>
        <taxon>Bradymonas</taxon>
    </lineage>
</organism>
<dbReference type="SMART" id="SM00448">
    <property type="entry name" value="REC"/>
    <property type="match status" value="1"/>
</dbReference>
<dbReference type="Gene3D" id="3.40.50.2300">
    <property type="match status" value="1"/>
</dbReference>
<dbReference type="PANTHER" id="PTHR44591">
    <property type="entry name" value="STRESS RESPONSE REGULATOR PROTEIN 1"/>
    <property type="match status" value="1"/>
</dbReference>
<gene>
    <name evidence="2" type="ORF">DN745_12610</name>
</gene>
<dbReference type="InterPro" id="IPR001789">
    <property type="entry name" value="Sig_transdc_resp-reg_receiver"/>
</dbReference>
<dbReference type="EMBL" id="CP030032">
    <property type="protein sequence ID" value="AWV90128.1"/>
    <property type="molecule type" value="Genomic_DNA"/>
</dbReference>
<dbReference type="AlphaFoldDB" id="A0A2Z4FN68"/>
<accession>A0A2Z4FN68</accession>
<keyword evidence="1" id="KW-0597">Phosphoprotein</keyword>
<dbReference type="PANTHER" id="PTHR44591:SF23">
    <property type="entry name" value="CHEY SUBFAMILY"/>
    <property type="match status" value="1"/>
</dbReference>
<reference evidence="2 3" key="1">
    <citation type="submission" date="2018-06" db="EMBL/GenBank/DDBJ databases">
        <title>Lujinxingia sediminis gen. nov. sp. nov., a new facultative anaerobic member of the class Deltaproteobacteria, and proposal of Lujinxingaceae fam. nov.</title>
        <authorList>
            <person name="Guo L.-Y."/>
            <person name="Li C.-M."/>
            <person name="Wang S."/>
            <person name="Du Z.-J."/>
        </authorList>
    </citation>
    <scope>NUCLEOTIDE SEQUENCE [LARGE SCALE GENOMIC DNA]</scope>
    <source>
        <strain evidence="2 3">FA350</strain>
    </source>
</reference>
<evidence type="ECO:0000313" key="2">
    <source>
        <dbReference type="EMBL" id="AWV90128.1"/>
    </source>
</evidence>
<dbReference type="Pfam" id="PF00072">
    <property type="entry name" value="Response_reg"/>
    <property type="match status" value="1"/>
</dbReference>
<dbReference type="OrthoDB" id="5522733at2"/>
<dbReference type="CDD" id="cd00156">
    <property type="entry name" value="REC"/>
    <property type="match status" value="1"/>
</dbReference>
<proteinExistence type="predicted"/>
<evidence type="ECO:0000313" key="3">
    <source>
        <dbReference type="Proteomes" id="UP000249799"/>
    </source>
</evidence>
<dbReference type="RefSeq" id="WP_111335334.1">
    <property type="nucleotide sequence ID" value="NZ_CP030032.1"/>
</dbReference>
<dbReference type="Proteomes" id="UP000249799">
    <property type="component" value="Chromosome"/>
</dbReference>
<keyword evidence="3" id="KW-1185">Reference proteome</keyword>
<name>A0A2Z4FN68_9DELT</name>
<dbReference type="InterPro" id="IPR050595">
    <property type="entry name" value="Bact_response_regulator"/>
</dbReference>
<dbReference type="GO" id="GO:0000160">
    <property type="term" value="P:phosphorelay signal transduction system"/>
    <property type="evidence" value="ECO:0007669"/>
    <property type="project" value="InterPro"/>
</dbReference>